<dbReference type="EMBL" id="ML991823">
    <property type="protein sequence ID" value="KAF2231725.1"/>
    <property type="molecule type" value="Genomic_DNA"/>
</dbReference>
<dbReference type="AlphaFoldDB" id="A0A6A6H120"/>
<evidence type="ECO:0000313" key="3">
    <source>
        <dbReference type="Proteomes" id="UP000800092"/>
    </source>
</evidence>
<feature type="compositionally biased region" description="Basic and acidic residues" evidence="1">
    <location>
        <begin position="63"/>
        <end position="76"/>
    </location>
</feature>
<organism evidence="2 3">
    <name type="scientific">Viridothelium virens</name>
    <name type="common">Speckled blister lichen</name>
    <name type="synonym">Trypethelium virens</name>
    <dbReference type="NCBI Taxonomy" id="1048519"/>
    <lineage>
        <taxon>Eukaryota</taxon>
        <taxon>Fungi</taxon>
        <taxon>Dikarya</taxon>
        <taxon>Ascomycota</taxon>
        <taxon>Pezizomycotina</taxon>
        <taxon>Dothideomycetes</taxon>
        <taxon>Dothideomycetes incertae sedis</taxon>
        <taxon>Trypetheliales</taxon>
        <taxon>Trypetheliaceae</taxon>
        <taxon>Viridothelium</taxon>
    </lineage>
</organism>
<evidence type="ECO:0000256" key="1">
    <source>
        <dbReference type="SAM" id="MobiDB-lite"/>
    </source>
</evidence>
<feature type="non-terminal residue" evidence="2">
    <location>
        <position position="365"/>
    </location>
</feature>
<dbReference type="PANTHER" id="PTHR39472:SF1">
    <property type="entry name" value="EXPRESSED PROTEIN"/>
    <property type="match status" value="1"/>
</dbReference>
<feature type="region of interest" description="Disordered" evidence="1">
    <location>
        <begin position="43"/>
        <end position="77"/>
    </location>
</feature>
<evidence type="ECO:0000313" key="2">
    <source>
        <dbReference type="EMBL" id="KAF2231725.1"/>
    </source>
</evidence>
<proteinExistence type="predicted"/>
<feature type="region of interest" description="Disordered" evidence="1">
    <location>
        <begin position="128"/>
        <end position="150"/>
    </location>
</feature>
<dbReference type="OrthoDB" id="21214at2759"/>
<name>A0A6A6H120_VIRVR</name>
<accession>A0A6A6H120</accession>
<dbReference type="Proteomes" id="UP000800092">
    <property type="component" value="Unassembled WGS sequence"/>
</dbReference>
<gene>
    <name evidence="2" type="ORF">EV356DRAFT_471239</name>
</gene>
<sequence length="365" mass="41299">MPGINPDTNDWTRQFFETHVFYWQRLVESPSPGSPRAPLAVGFEATEGLSRPEKTEETEEYGPGDRKGKKPADRNLRGGFDTACSIYPLRRNPRRIRLLNSRRNSRKVRNYRLSTMNNYFNSSDMANSVPRQAPSPGPQHQTNGIGGNSIASLNNSVLPAGQQADMNHLWGVVEQLSQILADNRAQTANIVNSVQQIQSRAVANGASPTIASLNHDLQNSGSAQQLSHLTQELTQLQNSHASLQHSHAALLALLTSHETLLDTHILPQLRRYAHSHTLAITSLHAHYQRLLEDERQQNLELRLEHQKWQEGLGRVNRWARLALRESGEEEGRRKERQRLGRLREENRVLRGLVGWEARGEESEDE</sequence>
<protein>
    <submittedName>
        <fullName evidence="2">Uncharacterized protein</fullName>
    </submittedName>
</protein>
<dbReference type="PANTHER" id="PTHR39472">
    <property type="entry name" value="EXPRESSED PROTEIN"/>
    <property type="match status" value="1"/>
</dbReference>
<reference evidence="2" key="1">
    <citation type="journal article" date="2020" name="Stud. Mycol.">
        <title>101 Dothideomycetes genomes: a test case for predicting lifestyles and emergence of pathogens.</title>
        <authorList>
            <person name="Haridas S."/>
            <person name="Albert R."/>
            <person name="Binder M."/>
            <person name="Bloem J."/>
            <person name="Labutti K."/>
            <person name="Salamov A."/>
            <person name="Andreopoulos B."/>
            <person name="Baker S."/>
            <person name="Barry K."/>
            <person name="Bills G."/>
            <person name="Bluhm B."/>
            <person name="Cannon C."/>
            <person name="Castanera R."/>
            <person name="Culley D."/>
            <person name="Daum C."/>
            <person name="Ezra D."/>
            <person name="Gonzalez J."/>
            <person name="Henrissat B."/>
            <person name="Kuo A."/>
            <person name="Liang C."/>
            <person name="Lipzen A."/>
            <person name="Lutzoni F."/>
            <person name="Magnuson J."/>
            <person name="Mondo S."/>
            <person name="Nolan M."/>
            <person name="Ohm R."/>
            <person name="Pangilinan J."/>
            <person name="Park H.-J."/>
            <person name="Ramirez L."/>
            <person name="Alfaro M."/>
            <person name="Sun H."/>
            <person name="Tritt A."/>
            <person name="Yoshinaga Y."/>
            <person name="Zwiers L.-H."/>
            <person name="Turgeon B."/>
            <person name="Goodwin S."/>
            <person name="Spatafora J."/>
            <person name="Crous P."/>
            <person name="Grigoriev I."/>
        </authorList>
    </citation>
    <scope>NUCLEOTIDE SEQUENCE</scope>
    <source>
        <strain evidence="2">Tuck. ex Michener</strain>
    </source>
</reference>
<feature type="compositionally biased region" description="Polar residues" evidence="1">
    <location>
        <begin position="138"/>
        <end position="150"/>
    </location>
</feature>
<keyword evidence="3" id="KW-1185">Reference proteome</keyword>